<evidence type="ECO:0000313" key="3">
    <source>
        <dbReference type="Proteomes" id="UP001196413"/>
    </source>
</evidence>
<sequence length="64" mass="6926">MRQKGVLLCVVMVLAVVAGTDIDTSCLSVEGSSQCDSICKQKGFGNGECKDGKCECFTIWDYVR</sequence>
<dbReference type="AlphaFoldDB" id="A0AAD5R0F9"/>
<dbReference type="EMBL" id="JAHQIW010005853">
    <property type="protein sequence ID" value="KAJ1367333.1"/>
    <property type="molecule type" value="Genomic_DNA"/>
</dbReference>
<organism evidence="2 3">
    <name type="scientific">Parelaphostrongylus tenuis</name>
    <name type="common">Meningeal worm</name>
    <dbReference type="NCBI Taxonomy" id="148309"/>
    <lineage>
        <taxon>Eukaryota</taxon>
        <taxon>Metazoa</taxon>
        <taxon>Ecdysozoa</taxon>
        <taxon>Nematoda</taxon>
        <taxon>Chromadorea</taxon>
        <taxon>Rhabditida</taxon>
        <taxon>Rhabditina</taxon>
        <taxon>Rhabditomorpha</taxon>
        <taxon>Strongyloidea</taxon>
        <taxon>Metastrongylidae</taxon>
        <taxon>Parelaphostrongylus</taxon>
    </lineage>
</organism>
<accession>A0AAD5R0F9</accession>
<proteinExistence type="predicted"/>
<feature type="signal peptide" evidence="1">
    <location>
        <begin position="1"/>
        <end position="19"/>
    </location>
</feature>
<reference evidence="2" key="1">
    <citation type="submission" date="2021-06" db="EMBL/GenBank/DDBJ databases">
        <title>Parelaphostrongylus tenuis whole genome reference sequence.</title>
        <authorList>
            <person name="Garwood T.J."/>
            <person name="Larsen P.A."/>
            <person name="Fountain-Jones N.M."/>
            <person name="Garbe J.R."/>
            <person name="Macchietto M.G."/>
            <person name="Kania S.A."/>
            <person name="Gerhold R.W."/>
            <person name="Richards J.E."/>
            <person name="Wolf T.M."/>
        </authorList>
    </citation>
    <scope>NUCLEOTIDE SEQUENCE</scope>
    <source>
        <strain evidence="2">MNPRO001-30</strain>
        <tissue evidence="2">Meninges</tissue>
    </source>
</reference>
<dbReference type="InterPro" id="IPR036574">
    <property type="entry name" value="Scorpion_toxin-like_sf"/>
</dbReference>
<feature type="chain" id="PRO_5042121546" evidence="1">
    <location>
        <begin position="20"/>
        <end position="64"/>
    </location>
</feature>
<evidence type="ECO:0000313" key="2">
    <source>
        <dbReference type="EMBL" id="KAJ1367333.1"/>
    </source>
</evidence>
<dbReference type="Gene3D" id="3.30.30.10">
    <property type="entry name" value="Knottin, scorpion toxin-like"/>
    <property type="match status" value="1"/>
</dbReference>
<dbReference type="Proteomes" id="UP001196413">
    <property type="component" value="Unassembled WGS sequence"/>
</dbReference>
<keyword evidence="1" id="KW-0732">Signal</keyword>
<dbReference type="SUPFAM" id="SSF57095">
    <property type="entry name" value="Scorpion toxin-like"/>
    <property type="match status" value="1"/>
</dbReference>
<comment type="caution">
    <text evidence="2">The sequence shown here is derived from an EMBL/GenBank/DDBJ whole genome shotgun (WGS) entry which is preliminary data.</text>
</comment>
<name>A0AAD5R0F9_PARTN</name>
<evidence type="ECO:0000256" key="1">
    <source>
        <dbReference type="SAM" id="SignalP"/>
    </source>
</evidence>
<keyword evidence="3" id="KW-1185">Reference proteome</keyword>
<protein>
    <submittedName>
        <fullName evidence="2">Uncharacterized protein</fullName>
    </submittedName>
</protein>
<gene>
    <name evidence="2" type="ORF">KIN20_028226</name>
</gene>